<sequence>MKKTLIVLSMLLPMTPLFSADNQIVVTGVVLVDAIVSFEQVSDPLTEAVSGVGTFKDSVSSNIDLGDVGGQGEFTNVSRNIYVKTNTNNTVSIKLEDPSNKDGYICPVSNPSSKPCIAIKYYINGSRYDPELGNTEYVDLVTGVNDGQASIGTFEIKPRANILNTIYMADDYTTALNVTVSVN</sequence>
<evidence type="ECO:0008006" key="3">
    <source>
        <dbReference type="Google" id="ProtNLM"/>
    </source>
</evidence>
<evidence type="ECO:0000256" key="1">
    <source>
        <dbReference type="SAM" id="SignalP"/>
    </source>
</evidence>
<protein>
    <recommendedName>
        <fullName evidence="3">DUF4402 domain-containing protein</fullName>
    </recommendedName>
</protein>
<dbReference type="EMBL" id="CACVAP010000011">
    <property type="protein sequence ID" value="CAA6798845.1"/>
    <property type="molecule type" value="Genomic_DNA"/>
</dbReference>
<reference evidence="2" key="1">
    <citation type="submission" date="2020-01" db="EMBL/GenBank/DDBJ databases">
        <authorList>
            <person name="Meier V. D."/>
            <person name="Meier V D."/>
        </authorList>
    </citation>
    <scope>NUCLEOTIDE SEQUENCE</scope>
    <source>
        <strain evidence="2">HLG_WM_MAG_06</strain>
    </source>
</reference>
<name>A0A6S6RS64_9BACT</name>
<gene>
    <name evidence="2" type="ORF">HELGO_WM2327</name>
</gene>
<feature type="signal peptide" evidence="1">
    <location>
        <begin position="1"/>
        <end position="19"/>
    </location>
</feature>
<evidence type="ECO:0000313" key="2">
    <source>
        <dbReference type="EMBL" id="CAA6798845.1"/>
    </source>
</evidence>
<dbReference type="AlphaFoldDB" id="A0A6S6RS64"/>
<proteinExistence type="predicted"/>
<feature type="chain" id="PRO_5027606364" description="DUF4402 domain-containing protein" evidence="1">
    <location>
        <begin position="20"/>
        <end position="183"/>
    </location>
</feature>
<organism evidence="2">
    <name type="scientific">uncultured Sulfurovum sp</name>
    <dbReference type="NCBI Taxonomy" id="269237"/>
    <lineage>
        <taxon>Bacteria</taxon>
        <taxon>Pseudomonadati</taxon>
        <taxon>Campylobacterota</taxon>
        <taxon>Epsilonproteobacteria</taxon>
        <taxon>Campylobacterales</taxon>
        <taxon>Sulfurovaceae</taxon>
        <taxon>Sulfurovum</taxon>
        <taxon>environmental samples</taxon>
    </lineage>
</organism>
<keyword evidence="1" id="KW-0732">Signal</keyword>
<accession>A0A6S6RS64</accession>